<comment type="caution">
    <text evidence="2">The sequence shown here is derived from an EMBL/GenBank/DDBJ whole genome shotgun (WGS) entry which is preliminary data.</text>
</comment>
<feature type="non-terminal residue" evidence="2">
    <location>
        <position position="1"/>
    </location>
</feature>
<keyword evidence="3" id="KW-1185">Reference proteome</keyword>
<dbReference type="AlphaFoldDB" id="A0A443RST4"/>
<sequence length="95" mass="10632">NSDLSSLNYVSYIITQIKCLVGNIQRVHTLGKYAKMALKLSDYLSEGFVAEEDGFITDMVLIDRDVDYTSLLLSQLTYEGLLDEVYGIKCGTLLL</sequence>
<dbReference type="InterPro" id="IPR001619">
    <property type="entry name" value="Sec1-like"/>
</dbReference>
<organism evidence="2 3">
    <name type="scientific">Leptotrombidium deliense</name>
    <dbReference type="NCBI Taxonomy" id="299467"/>
    <lineage>
        <taxon>Eukaryota</taxon>
        <taxon>Metazoa</taxon>
        <taxon>Ecdysozoa</taxon>
        <taxon>Arthropoda</taxon>
        <taxon>Chelicerata</taxon>
        <taxon>Arachnida</taxon>
        <taxon>Acari</taxon>
        <taxon>Acariformes</taxon>
        <taxon>Trombidiformes</taxon>
        <taxon>Prostigmata</taxon>
        <taxon>Anystina</taxon>
        <taxon>Parasitengona</taxon>
        <taxon>Trombiculoidea</taxon>
        <taxon>Trombiculidae</taxon>
        <taxon>Leptotrombidium</taxon>
    </lineage>
</organism>
<dbReference type="InterPro" id="IPR027482">
    <property type="entry name" value="Sec1-like_dom2"/>
</dbReference>
<dbReference type="OrthoDB" id="10262528at2759"/>
<proteinExistence type="inferred from homology"/>
<dbReference type="Proteomes" id="UP000288716">
    <property type="component" value="Unassembled WGS sequence"/>
</dbReference>
<evidence type="ECO:0000313" key="3">
    <source>
        <dbReference type="Proteomes" id="UP000288716"/>
    </source>
</evidence>
<name>A0A443RST4_9ACAR</name>
<dbReference type="GO" id="GO:0016192">
    <property type="term" value="P:vesicle-mediated transport"/>
    <property type="evidence" value="ECO:0007669"/>
    <property type="project" value="InterPro"/>
</dbReference>
<protein>
    <submittedName>
        <fullName evidence="2">Vacuolar protein sorting-associated protein 33B-like protein</fullName>
    </submittedName>
</protein>
<comment type="similarity">
    <text evidence="1">Belongs to the STXBP/unc-18/SEC1 family.</text>
</comment>
<evidence type="ECO:0000313" key="2">
    <source>
        <dbReference type="EMBL" id="RWS18343.1"/>
    </source>
</evidence>
<dbReference type="Pfam" id="PF00995">
    <property type="entry name" value="Sec1"/>
    <property type="match status" value="1"/>
</dbReference>
<evidence type="ECO:0000256" key="1">
    <source>
        <dbReference type="ARBA" id="ARBA00009884"/>
    </source>
</evidence>
<dbReference type="VEuPathDB" id="VectorBase:LDEU013697"/>
<accession>A0A443RST4</accession>
<dbReference type="EMBL" id="NCKV01041102">
    <property type="protein sequence ID" value="RWS18343.1"/>
    <property type="molecule type" value="Genomic_DNA"/>
</dbReference>
<dbReference type="InterPro" id="IPR036045">
    <property type="entry name" value="Sec1-like_sf"/>
</dbReference>
<reference evidence="2 3" key="1">
    <citation type="journal article" date="2018" name="Gigascience">
        <title>Genomes of trombidid mites reveal novel predicted allergens and laterally-transferred genes associated with secondary metabolism.</title>
        <authorList>
            <person name="Dong X."/>
            <person name="Chaisiri K."/>
            <person name="Xia D."/>
            <person name="Armstrong S.D."/>
            <person name="Fang Y."/>
            <person name="Donnelly M.J."/>
            <person name="Kadowaki T."/>
            <person name="McGarry J.W."/>
            <person name="Darby A.C."/>
            <person name="Makepeace B.L."/>
        </authorList>
    </citation>
    <scope>NUCLEOTIDE SEQUENCE [LARGE SCALE GENOMIC DNA]</scope>
    <source>
        <strain evidence="2">UoL-UT</strain>
    </source>
</reference>
<gene>
    <name evidence="2" type="ORF">B4U80_12517</name>
</gene>
<dbReference type="SUPFAM" id="SSF56815">
    <property type="entry name" value="Sec1/munc18-like (SM) proteins"/>
    <property type="match status" value="1"/>
</dbReference>
<dbReference type="Gene3D" id="3.40.50.1910">
    <property type="match status" value="1"/>
</dbReference>
<dbReference type="STRING" id="299467.A0A443RST4"/>